<protein>
    <recommendedName>
        <fullName evidence="12 13">Quinolinate synthase</fullName>
        <ecNumber evidence="3 13">2.5.1.72</ecNumber>
    </recommendedName>
</protein>
<dbReference type="EMBL" id="LVJN01000019">
    <property type="protein sequence ID" value="OSM04245.1"/>
    <property type="molecule type" value="Genomic_DNA"/>
</dbReference>
<feature type="binding site" evidence="13">
    <location>
        <position position="268"/>
    </location>
    <ligand>
        <name>iminosuccinate</name>
        <dbReference type="ChEBI" id="CHEBI:77875"/>
    </ligand>
</feature>
<evidence type="ECO:0000256" key="6">
    <source>
        <dbReference type="ARBA" id="ARBA00022642"/>
    </source>
</evidence>
<evidence type="ECO:0000313" key="15">
    <source>
        <dbReference type="Proteomes" id="UP000194003"/>
    </source>
</evidence>
<evidence type="ECO:0000256" key="12">
    <source>
        <dbReference type="ARBA" id="ARBA00073059"/>
    </source>
</evidence>
<comment type="subcellular location">
    <subcellularLocation>
        <location evidence="13">Cytoplasm</location>
    </subcellularLocation>
</comment>
<reference evidence="14 15" key="1">
    <citation type="journal article" date="2016" name="BMC Genomics">
        <title>Combined genomic and structural analyses of a cultured magnetotactic bacterium reveals its niche adaptation to a dynamic environment.</title>
        <authorList>
            <person name="Araujo A.C."/>
            <person name="Morillo V."/>
            <person name="Cypriano J."/>
            <person name="Teixeira L.C."/>
            <person name="Leao P."/>
            <person name="Lyra S."/>
            <person name="Almeida L.G."/>
            <person name="Bazylinski D.A."/>
            <person name="Vasconcellos A.T."/>
            <person name="Abreu F."/>
            <person name="Lins U."/>
        </authorList>
    </citation>
    <scope>NUCLEOTIDE SEQUENCE [LARGE SCALE GENOMIC DNA]</scope>
    <source>
        <strain evidence="14 15">IT-1</strain>
    </source>
</reference>
<feature type="binding site" evidence="13">
    <location>
        <position position="225"/>
    </location>
    <ligand>
        <name>[4Fe-4S] cluster</name>
        <dbReference type="ChEBI" id="CHEBI:49883"/>
    </ligand>
</feature>
<dbReference type="HAMAP" id="MF_00569">
    <property type="entry name" value="NadA_type3"/>
    <property type="match status" value="1"/>
</dbReference>
<evidence type="ECO:0000256" key="3">
    <source>
        <dbReference type="ARBA" id="ARBA00012669"/>
    </source>
</evidence>
<keyword evidence="15" id="KW-1185">Reference proteome</keyword>
<feature type="binding site" evidence="13">
    <location>
        <position position="102"/>
    </location>
    <ligand>
        <name>[4Fe-4S] cluster</name>
        <dbReference type="ChEBI" id="CHEBI:49883"/>
    </ligand>
</feature>
<dbReference type="STRING" id="1434232.MAIT1_04112"/>
<evidence type="ECO:0000256" key="7">
    <source>
        <dbReference type="ARBA" id="ARBA00022679"/>
    </source>
</evidence>
<dbReference type="NCBIfam" id="TIGR00550">
    <property type="entry name" value="nadA"/>
    <property type="match status" value="1"/>
</dbReference>
<proteinExistence type="inferred from homology"/>
<dbReference type="GO" id="GO:0005829">
    <property type="term" value="C:cytosol"/>
    <property type="evidence" value="ECO:0007669"/>
    <property type="project" value="TreeGrafter"/>
</dbReference>
<dbReference type="GO" id="GO:0051539">
    <property type="term" value="F:4 iron, 4 sulfur cluster binding"/>
    <property type="evidence" value="ECO:0007669"/>
    <property type="project" value="UniProtKB-KW"/>
</dbReference>
<gene>
    <name evidence="13" type="primary">nadA</name>
    <name evidence="14" type="ORF">MAIT1_04112</name>
</gene>
<evidence type="ECO:0000256" key="1">
    <source>
        <dbReference type="ARBA" id="ARBA00003791"/>
    </source>
</evidence>
<dbReference type="AlphaFoldDB" id="A0A1Y2K4F5"/>
<comment type="pathway">
    <text evidence="2 13">Cofactor biosynthesis; NAD(+) biosynthesis; quinolinate from iminoaspartate: step 1/1.</text>
</comment>
<dbReference type="Pfam" id="PF02445">
    <property type="entry name" value="NadA"/>
    <property type="match status" value="1"/>
</dbReference>
<dbReference type="FunFam" id="3.40.50.10800:FF:000001">
    <property type="entry name" value="Quinolinate synthase A"/>
    <property type="match status" value="1"/>
</dbReference>
<keyword evidence="7 13" id="KW-0808">Transferase</keyword>
<dbReference type="OrthoDB" id="9801204at2"/>
<keyword evidence="9 13" id="KW-0408">Iron</keyword>
<comment type="cofactor">
    <cofactor evidence="13">
        <name>[4Fe-4S] cluster</name>
        <dbReference type="ChEBI" id="CHEBI:49883"/>
    </cofactor>
    <text evidence="13">Binds 1 [4Fe-4S] cluster per subunit.</text>
</comment>
<keyword evidence="8 13" id="KW-0479">Metal-binding</keyword>
<dbReference type="PANTHER" id="PTHR30573:SF0">
    <property type="entry name" value="QUINOLINATE SYNTHASE, CHLOROPLASTIC"/>
    <property type="match status" value="1"/>
</dbReference>
<evidence type="ECO:0000256" key="10">
    <source>
        <dbReference type="ARBA" id="ARBA00023014"/>
    </source>
</evidence>
<dbReference type="SUPFAM" id="SSF142754">
    <property type="entry name" value="NadA-like"/>
    <property type="match status" value="1"/>
</dbReference>
<comment type="caution">
    <text evidence="14">The sequence shown here is derived from an EMBL/GenBank/DDBJ whole genome shotgun (WGS) entry which is preliminary data.</text>
</comment>
<dbReference type="PANTHER" id="PTHR30573">
    <property type="entry name" value="QUINOLINATE SYNTHETASE A"/>
    <property type="match status" value="1"/>
</dbReference>
<comment type="similarity">
    <text evidence="13">Belongs to the quinolinate synthase family. Type 3 subfamily.</text>
</comment>
<dbReference type="InterPro" id="IPR023515">
    <property type="entry name" value="Quinolinate_synth_A_type3"/>
</dbReference>
<feature type="binding site" evidence="13">
    <location>
        <begin position="251"/>
        <end position="253"/>
    </location>
    <ligand>
        <name>iminosuccinate</name>
        <dbReference type="ChEBI" id="CHEBI:77875"/>
    </ligand>
</feature>
<feature type="binding site" evidence="13">
    <location>
        <position position="38"/>
    </location>
    <ligand>
        <name>iminosuccinate</name>
        <dbReference type="ChEBI" id="CHEBI:77875"/>
    </ligand>
</feature>
<keyword evidence="5 13" id="KW-0963">Cytoplasm</keyword>
<dbReference type="NCBIfam" id="NF006883">
    <property type="entry name" value="PRK09375.2-4"/>
    <property type="match status" value="1"/>
</dbReference>
<feature type="binding site" evidence="13">
    <location>
        <position position="315"/>
    </location>
    <ligand>
        <name>[4Fe-4S] cluster</name>
        <dbReference type="ChEBI" id="CHEBI:49883"/>
    </ligand>
</feature>
<evidence type="ECO:0000256" key="5">
    <source>
        <dbReference type="ARBA" id="ARBA00022490"/>
    </source>
</evidence>
<accession>A0A1Y2K4F5</accession>
<dbReference type="EC" id="2.5.1.72" evidence="3 13"/>
<evidence type="ECO:0000256" key="4">
    <source>
        <dbReference type="ARBA" id="ARBA00022485"/>
    </source>
</evidence>
<comment type="function">
    <text evidence="1 13">Catalyzes the condensation of iminoaspartate with dihydroxyacetone phosphate to form quinolinate.</text>
</comment>
<feature type="binding site" evidence="13">
    <location>
        <position position="156"/>
    </location>
    <ligand>
        <name>iminosuccinate</name>
        <dbReference type="ChEBI" id="CHEBI:77875"/>
    </ligand>
</feature>
<sequence>MNTPVALEPLYELDDAQLDARIEAAKEKLGESCVILGHHYQREEVYKFADLTGDSLKLARLASQRPNAKHIVFCGVHFMAEVADILSSPEQIAILPDLNAGCSMADMADLPAVEECWKQLATVIDPEASVTPITYVNSAADLKAFCGDHNGTVCTSSNAEHILTWAFDQREKVLFFPDQHLGRNASAKLGVPLEKMVVWDPNEEMGGLTAEQIKEAKVILWHGFCSVHQMFQPQHIDMWRERIPGVNVMCHPECSYEVCQKADALGSTEGIQAAVRAGAPGSKWVIGTELNLVNRLKHEMPDKEIHFLSPSICMCSTMFRIDPQHLCWTLENLLEGHVVNPITVPAREAASAKIALERMLAIV</sequence>
<evidence type="ECO:0000256" key="2">
    <source>
        <dbReference type="ARBA" id="ARBA00005065"/>
    </source>
</evidence>
<keyword evidence="6 13" id="KW-0662">Pyridine nucleotide biosynthesis</keyword>
<dbReference type="UniPathway" id="UPA00253">
    <property type="reaction ID" value="UER00327"/>
</dbReference>
<dbReference type="GO" id="GO:0008987">
    <property type="term" value="F:quinolinate synthetase A activity"/>
    <property type="evidence" value="ECO:0007669"/>
    <property type="project" value="UniProtKB-UniRule"/>
</dbReference>
<evidence type="ECO:0000256" key="11">
    <source>
        <dbReference type="ARBA" id="ARBA00050125"/>
    </source>
</evidence>
<feature type="binding site" evidence="13">
    <location>
        <position position="55"/>
    </location>
    <ligand>
        <name>iminosuccinate</name>
        <dbReference type="ChEBI" id="CHEBI:77875"/>
    </ligand>
</feature>
<evidence type="ECO:0000256" key="13">
    <source>
        <dbReference type="HAMAP-Rule" id="MF_00569"/>
    </source>
</evidence>
<dbReference type="InterPro" id="IPR003473">
    <property type="entry name" value="NadA"/>
</dbReference>
<evidence type="ECO:0000256" key="9">
    <source>
        <dbReference type="ARBA" id="ARBA00023004"/>
    </source>
</evidence>
<comment type="catalytic activity">
    <reaction evidence="11">
        <text>iminosuccinate + dihydroxyacetone phosphate = quinolinate + phosphate + 2 H2O + H(+)</text>
        <dbReference type="Rhea" id="RHEA:25888"/>
        <dbReference type="ChEBI" id="CHEBI:15377"/>
        <dbReference type="ChEBI" id="CHEBI:15378"/>
        <dbReference type="ChEBI" id="CHEBI:29959"/>
        <dbReference type="ChEBI" id="CHEBI:43474"/>
        <dbReference type="ChEBI" id="CHEBI:57642"/>
        <dbReference type="ChEBI" id="CHEBI:77875"/>
        <dbReference type="EC" id="2.5.1.72"/>
    </reaction>
    <physiologicalReaction direction="left-to-right" evidence="11">
        <dbReference type="Rhea" id="RHEA:25889"/>
    </physiologicalReaction>
</comment>
<dbReference type="Gene3D" id="3.40.50.10800">
    <property type="entry name" value="NadA-like"/>
    <property type="match status" value="3"/>
</dbReference>
<name>A0A1Y2K4F5_9PROT</name>
<keyword evidence="10 13" id="KW-0411">Iron-sulfur</keyword>
<dbReference type="InterPro" id="IPR036094">
    <property type="entry name" value="NadA_sf"/>
</dbReference>
<dbReference type="GO" id="GO:0046872">
    <property type="term" value="F:metal ion binding"/>
    <property type="evidence" value="ECO:0007669"/>
    <property type="project" value="UniProtKB-KW"/>
</dbReference>
<dbReference type="RefSeq" id="WP_085442345.1">
    <property type="nucleotide sequence ID" value="NZ_LVJN01000019.1"/>
</dbReference>
<evidence type="ECO:0000313" key="14">
    <source>
        <dbReference type="EMBL" id="OSM04245.1"/>
    </source>
</evidence>
<evidence type="ECO:0000256" key="8">
    <source>
        <dbReference type="ARBA" id="ARBA00022723"/>
    </source>
</evidence>
<organism evidence="14 15">
    <name type="scientific">Magnetofaba australis IT-1</name>
    <dbReference type="NCBI Taxonomy" id="1434232"/>
    <lineage>
        <taxon>Bacteria</taxon>
        <taxon>Pseudomonadati</taxon>
        <taxon>Pseudomonadota</taxon>
        <taxon>Magnetococcia</taxon>
        <taxon>Magnetococcales</taxon>
        <taxon>Magnetococcaceae</taxon>
        <taxon>Magnetofaba</taxon>
    </lineage>
</organism>
<dbReference type="GO" id="GO:0034628">
    <property type="term" value="P:'de novo' NAD+ biosynthetic process from L-aspartate"/>
    <property type="evidence" value="ECO:0007669"/>
    <property type="project" value="TreeGrafter"/>
</dbReference>
<feature type="binding site" evidence="13">
    <location>
        <begin position="135"/>
        <end position="137"/>
    </location>
    <ligand>
        <name>iminosuccinate</name>
        <dbReference type="ChEBI" id="CHEBI:77875"/>
    </ligand>
</feature>
<dbReference type="Proteomes" id="UP000194003">
    <property type="component" value="Unassembled WGS sequence"/>
</dbReference>
<keyword evidence="4 13" id="KW-0004">4Fe-4S</keyword>